<evidence type="ECO:0000313" key="1">
    <source>
        <dbReference type="EMBL" id="KAH9803442.1"/>
    </source>
</evidence>
<protein>
    <submittedName>
        <fullName evidence="1">Homeobox-leucine zipper protein ROC2</fullName>
    </submittedName>
</protein>
<name>A0ACB8NZZ1_CITSI</name>
<accession>A0ACB8NZZ1</accession>
<sequence>MVVCGRRSSIKATSKNAYGKKRDRKDREVEEKPKVNEKKVDSSFVGIEDKGVKKKRSQERSVSLRRNSRSSSRSGDVKHQFGGNELSSHDTLEAKTENKKENAVKKKKQGARATIARIFDLIFLGIKISFVEGFRSSGDENAMDVSGQLGFERPDVNIGVDDVHQNDEDTSSPLLSVRASPQDSPDSRASTNVTSDQMNRASDLLMAVSVSADTNKTRITDLASSAMEELLKMALEGEPLWHIDGDGESLNGFEHMKEFGSVDATLREIMRMVEVGGPQCLPNLEPNDESPSECTDRPMLPKELEEEHLHAEASRQIGLVSTNPASVVEWLMDVNQWSLVFANIISRANLLQVLSTGVDGNYDGTLQLMTVELHLPTALVPTRESHFVRYCKQLGYGTWGVVDVSLENLFPYPASGFRRRLSGCLIQGMPEGCSKVIWVEHVAVDNRLVQSIYRPLVISGFTFSAKRWFAALIRHCQWLATLRARTAPTHDGVLLPQAGKESLLKLAERMTRSFWGDISACNENQWMPLPIRGAEDIRAMTKGSIPVPGMPPSSKIVFTTSIRLAVPPKRLFDFLRDENSRTKWDTRLFGHIIRELAYVINGNNPENRVSILQVNATPEEVEIFYLQESFSDDIGSYVIYAPVDALAMSGVLNGGSPEIVNILPCGFSILPDRPPLNGHGDVPGSLLTIAFHIIDLASTEEYIPPESVKTIFKVIAETAFLIKAAFTSDNVQGNLAGG</sequence>
<keyword evidence="1" id="KW-0238">DNA-binding</keyword>
<evidence type="ECO:0000313" key="2">
    <source>
        <dbReference type="Proteomes" id="UP000829398"/>
    </source>
</evidence>
<dbReference type="Proteomes" id="UP000829398">
    <property type="component" value="Chromosome 1"/>
</dbReference>
<gene>
    <name evidence="1" type="ORF">KPL71_001765</name>
</gene>
<keyword evidence="2" id="KW-1185">Reference proteome</keyword>
<organism evidence="1 2">
    <name type="scientific">Citrus sinensis</name>
    <name type="common">Sweet orange</name>
    <name type="synonym">Citrus aurantium var. sinensis</name>
    <dbReference type="NCBI Taxonomy" id="2711"/>
    <lineage>
        <taxon>Eukaryota</taxon>
        <taxon>Viridiplantae</taxon>
        <taxon>Streptophyta</taxon>
        <taxon>Embryophyta</taxon>
        <taxon>Tracheophyta</taxon>
        <taxon>Spermatophyta</taxon>
        <taxon>Magnoliopsida</taxon>
        <taxon>eudicotyledons</taxon>
        <taxon>Gunneridae</taxon>
        <taxon>Pentapetalae</taxon>
        <taxon>rosids</taxon>
        <taxon>malvids</taxon>
        <taxon>Sapindales</taxon>
        <taxon>Rutaceae</taxon>
        <taxon>Aurantioideae</taxon>
        <taxon>Citrus</taxon>
    </lineage>
</organism>
<keyword evidence="1" id="KW-0371">Homeobox</keyword>
<reference evidence="2" key="1">
    <citation type="journal article" date="2023" name="Hortic. Res.">
        <title>A chromosome-level phased genome enabling allele-level studies in sweet orange: a case study on citrus Huanglongbing tolerance.</title>
        <authorList>
            <person name="Wu B."/>
            <person name="Yu Q."/>
            <person name="Deng Z."/>
            <person name="Duan Y."/>
            <person name="Luo F."/>
            <person name="Gmitter F. Jr."/>
        </authorList>
    </citation>
    <scope>NUCLEOTIDE SEQUENCE [LARGE SCALE GENOMIC DNA]</scope>
    <source>
        <strain evidence="2">cv. Valencia</strain>
    </source>
</reference>
<proteinExistence type="predicted"/>
<dbReference type="EMBL" id="CM039170">
    <property type="protein sequence ID" value="KAH9803442.1"/>
    <property type="molecule type" value="Genomic_DNA"/>
</dbReference>
<comment type="caution">
    <text evidence="1">The sequence shown here is derived from an EMBL/GenBank/DDBJ whole genome shotgun (WGS) entry which is preliminary data.</text>
</comment>